<gene>
    <name evidence="2" type="ORF">HFO42_22860</name>
</gene>
<feature type="domain" description="Shedu protein SduA C-terminal" evidence="1">
    <location>
        <begin position="20"/>
        <end position="180"/>
    </location>
</feature>
<protein>
    <submittedName>
        <fullName evidence="2">DUF4263 domain-containing protein</fullName>
    </submittedName>
</protein>
<dbReference type="EMBL" id="JAAXEP010000012">
    <property type="protein sequence ID" value="MBY5630917.1"/>
    <property type="molecule type" value="Genomic_DNA"/>
</dbReference>
<accession>A0AAJ1ABK6</accession>
<evidence type="ECO:0000259" key="1">
    <source>
        <dbReference type="Pfam" id="PF14082"/>
    </source>
</evidence>
<reference evidence="2" key="1">
    <citation type="submission" date="2020-04" db="EMBL/GenBank/DDBJ databases">
        <title>Global-level population genomics supports evidence of horizontal gene transfer on evolution of Rhizobia in Lentils.</title>
        <authorList>
            <person name="Gai Y."/>
            <person name="Cook D."/>
            <person name="Riely B."/>
        </authorList>
    </citation>
    <scope>NUCLEOTIDE SEQUENCE</scope>
    <source>
        <strain evidence="2">Derici101B</strain>
    </source>
</reference>
<evidence type="ECO:0000313" key="2">
    <source>
        <dbReference type="EMBL" id="MBY5630917.1"/>
    </source>
</evidence>
<sequence>MSKGTQELREQYLALLDKNEKEQVYQKFIEDHTQLVPREFVQNHGVACQIVLRKLPFGADYKSDFFFLSKSSDDWNAVFVEIEKPSSLFFREGTNEFHRDFVHALQQIGQWRAWLDDNQAALLNMVNTMRVPETMRRNKTYDKFVLVYGRRAEYHANDIRRGLIRAQERPDFKIMTFDSLAEDLEHKDELMLGIRRNEYIDLINEVCDDIAFRWLEPTEIRVTEAHREKIRGVTPAFANKNTGFADRVLIRNESEKIELAE</sequence>
<evidence type="ECO:0000313" key="3">
    <source>
        <dbReference type="Proteomes" id="UP000825699"/>
    </source>
</evidence>
<proteinExistence type="predicted"/>
<dbReference type="Proteomes" id="UP000825699">
    <property type="component" value="Unassembled WGS sequence"/>
</dbReference>
<dbReference type="InterPro" id="IPR025359">
    <property type="entry name" value="SduA_C"/>
</dbReference>
<comment type="caution">
    <text evidence="2">The sequence shown here is derived from an EMBL/GenBank/DDBJ whole genome shotgun (WGS) entry which is preliminary data.</text>
</comment>
<name>A0AAJ1ABK6_RHILE</name>
<dbReference type="AlphaFoldDB" id="A0AAJ1ABK6"/>
<dbReference type="RefSeq" id="WP_222260451.1">
    <property type="nucleotide sequence ID" value="NZ_JAAXEB010000005.1"/>
</dbReference>
<organism evidence="2 3">
    <name type="scientific">Rhizobium leguminosarum</name>
    <dbReference type="NCBI Taxonomy" id="384"/>
    <lineage>
        <taxon>Bacteria</taxon>
        <taxon>Pseudomonadati</taxon>
        <taxon>Pseudomonadota</taxon>
        <taxon>Alphaproteobacteria</taxon>
        <taxon>Hyphomicrobiales</taxon>
        <taxon>Rhizobiaceae</taxon>
        <taxon>Rhizobium/Agrobacterium group</taxon>
        <taxon>Rhizobium</taxon>
    </lineage>
</organism>
<dbReference type="Pfam" id="PF14082">
    <property type="entry name" value="SduA_C"/>
    <property type="match status" value="1"/>
</dbReference>